<name>A0A5D0ULK6_9ACTN</name>
<keyword evidence="2 5" id="KW-0808">Transferase</keyword>
<proteinExistence type="inferred from homology"/>
<dbReference type="InterPro" id="IPR027417">
    <property type="entry name" value="P-loop_NTPase"/>
</dbReference>
<accession>A0A5D0ULK6</accession>
<dbReference type="InterPro" id="IPR000863">
    <property type="entry name" value="Sulfotransferase_dom"/>
</dbReference>
<dbReference type="EMBL" id="VSFF01000001">
    <property type="protein sequence ID" value="TYC18706.1"/>
    <property type="molecule type" value="Genomic_DNA"/>
</dbReference>
<dbReference type="GO" id="GO:0008146">
    <property type="term" value="F:sulfotransferase activity"/>
    <property type="evidence" value="ECO:0007669"/>
    <property type="project" value="InterPro"/>
</dbReference>
<dbReference type="OrthoDB" id="3399180at2"/>
<dbReference type="RefSeq" id="WP_148348080.1">
    <property type="nucleotide sequence ID" value="NZ_JBHSBF010000019.1"/>
</dbReference>
<comment type="similarity">
    <text evidence="1">Belongs to the sulfotransferase 1 family.</text>
</comment>
<dbReference type="PANTHER" id="PTHR11783">
    <property type="entry name" value="SULFOTRANSFERASE SULT"/>
    <property type="match status" value="1"/>
</dbReference>
<dbReference type="AlphaFoldDB" id="A0A5D0ULK6"/>
<evidence type="ECO:0000313" key="6">
    <source>
        <dbReference type="Proteomes" id="UP000322634"/>
    </source>
</evidence>
<dbReference type="Proteomes" id="UP000322634">
    <property type="component" value="Unassembled WGS sequence"/>
</dbReference>
<evidence type="ECO:0000256" key="3">
    <source>
        <dbReference type="SAM" id="MobiDB-lite"/>
    </source>
</evidence>
<evidence type="ECO:0000259" key="4">
    <source>
        <dbReference type="Pfam" id="PF00685"/>
    </source>
</evidence>
<gene>
    <name evidence="5" type="ORF">FXF65_02880</name>
</gene>
<feature type="domain" description="Sulfotransferase" evidence="4">
    <location>
        <begin position="27"/>
        <end position="284"/>
    </location>
</feature>
<comment type="caution">
    <text evidence="5">The sequence shown here is derived from an EMBL/GenBank/DDBJ whole genome shotgun (WGS) entry which is preliminary data.</text>
</comment>
<protein>
    <submittedName>
        <fullName evidence="5">Sulfotransferase domain-containing protein</fullName>
    </submittedName>
</protein>
<sequence>MGLGERVRYQTSYTDSGRWDGFVFRPGDIVISTPAKCGTTWLQMICALEIFKSATFDRPLDQISPWLDVLLRPLTEVLADLEAQAHRRFIKTHAPLDGLPFDERVTYLCASRDPRDVAVSLDSHAGNTDRAVSLALREDAVGAAVLDELLASAPTQPSGTARERFWSWVNPAAPGKAVSDLEIMLHHLDTFWQVRDQPNIVLLRYEDLLDDLEGQMRYIAARLGIAITETAWPDLVQAATFAAMKGRAGELAPEASHDGFYHDHSQFFHSGSTGQWRQVLSEEELPRYAARVAECVPADLAAWIHRPPLPVAGNRLDDRSGAEDGGYYSRGVGEVGED</sequence>
<keyword evidence="6" id="KW-1185">Reference proteome</keyword>
<dbReference type="SUPFAM" id="SSF52540">
    <property type="entry name" value="P-loop containing nucleoside triphosphate hydrolases"/>
    <property type="match status" value="1"/>
</dbReference>
<dbReference type="Gene3D" id="3.40.50.300">
    <property type="entry name" value="P-loop containing nucleotide triphosphate hydrolases"/>
    <property type="match status" value="1"/>
</dbReference>
<organism evidence="5 6">
    <name type="scientific">Actinomadura syzygii</name>
    <dbReference type="NCBI Taxonomy" id="1427538"/>
    <lineage>
        <taxon>Bacteria</taxon>
        <taxon>Bacillati</taxon>
        <taxon>Actinomycetota</taxon>
        <taxon>Actinomycetes</taxon>
        <taxon>Streptosporangiales</taxon>
        <taxon>Thermomonosporaceae</taxon>
        <taxon>Actinomadura</taxon>
    </lineage>
</organism>
<dbReference type="Pfam" id="PF00685">
    <property type="entry name" value="Sulfotransfer_1"/>
    <property type="match status" value="1"/>
</dbReference>
<feature type="region of interest" description="Disordered" evidence="3">
    <location>
        <begin position="314"/>
        <end position="338"/>
    </location>
</feature>
<evidence type="ECO:0000256" key="2">
    <source>
        <dbReference type="ARBA" id="ARBA00022679"/>
    </source>
</evidence>
<evidence type="ECO:0000313" key="5">
    <source>
        <dbReference type="EMBL" id="TYC18706.1"/>
    </source>
</evidence>
<evidence type="ECO:0000256" key="1">
    <source>
        <dbReference type="ARBA" id="ARBA00005771"/>
    </source>
</evidence>
<reference evidence="5 6" key="1">
    <citation type="submission" date="2019-08" db="EMBL/GenBank/DDBJ databases">
        <title>Actinomadura sp. nov. CYP1-5 isolated from mountain soil.</title>
        <authorList>
            <person name="Songsumanus A."/>
            <person name="Kuncharoen N."/>
            <person name="Kudo T."/>
            <person name="Yuki M."/>
            <person name="Igarashi Y."/>
            <person name="Tanasupawat S."/>
        </authorList>
    </citation>
    <scope>NUCLEOTIDE SEQUENCE [LARGE SCALE GENOMIC DNA]</scope>
    <source>
        <strain evidence="5 6">GKU157</strain>
    </source>
</reference>